<dbReference type="Gene3D" id="3.30.70.2540">
    <property type="entry name" value="CRISPR-associated endoribonuclease Cas6/Csy4"/>
    <property type="match status" value="1"/>
</dbReference>
<proteinExistence type="predicted"/>
<dbReference type="InterPro" id="IPR042564">
    <property type="entry name" value="CRISPR-Cas6/Csy4_sf"/>
</dbReference>
<accession>A0ABS5ZYT9</accession>
<keyword evidence="2" id="KW-1185">Reference proteome</keyword>
<dbReference type="InterPro" id="IPR013396">
    <property type="entry name" value="CRISPR-assoc_prot_Csy4"/>
</dbReference>
<comment type="caution">
    <text evidence="1">The sequence shown here is derived from an EMBL/GenBank/DDBJ whole genome shotgun (WGS) entry which is preliminary data.</text>
</comment>
<evidence type="ECO:0000313" key="2">
    <source>
        <dbReference type="Proteomes" id="UP000755654"/>
    </source>
</evidence>
<evidence type="ECO:0000313" key="1">
    <source>
        <dbReference type="EMBL" id="MBU2760287.1"/>
    </source>
</evidence>
<reference evidence="1 2" key="1">
    <citation type="journal article" date="2021" name="ISME J.">
        <title>Genomic evolution of the class Acidithiobacillia: deep-branching Proteobacteria living in extreme acidic conditions.</title>
        <authorList>
            <person name="Moya-Beltran A."/>
            <person name="Beard S."/>
            <person name="Rojas-Villalobos C."/>
            <person name="Issotta F."/>
            <person name="Gallardo Y."/>
            <person name="Ulloa R."/>
            <person name="Giaveno A."/>
            <person name="Degli Esposti M."/>
            <person name="Johnson D.B."/>
            <person name="Quatrini R."/>
        </authorList>
    </citation>
    <scope>NUCLEOTIDE SEQUENCE [LARGE SCALE GENOMIC DNA]</scope>
    <source>
        <strain evidence="1 2">RW2</strain>
    </source>
</reference>
<dbReference type="Pfam" id="PF09618">
    <property type="entry name" value="Cas_Csy4"/>
    <property type="match status" value="1"/>
</dbReference>
<dbReference type="Proteomes" id="UP000755654">
    <property type="component" value="Unassembled WGS sequence"/>
</dbReference>
<dbReference type="EMBL" id="JAAOMP010000097">
    <property type="protein sequence ID" value="MBU2760287.1"/>
    <property type="molecule type" value="Genomic_DNA"/>
</dbReference>
<dbReference type="RefSeq" id="WP_215882015.1">
    <property type="nucleotide sequence ID" value="NZ_JAAOMP010000097.1"/>
</dbReference>
<organism evidence="1 2">
    <name type="scientific">Acidithiobacillus sulfurivorans</name>
    <dbReference type="NCBI Taxonomy" id="1958756"/>
    <lineage>
        <taxon>Bacteria</taxon>
        <taxon>Pseudomonadati</taxon>
        <taxon>Pseudomonadota</taxon>
        <taxon>Acidithiobacillia</taxon>
        <taxon>Acidithiobacillales</taxon>
        <taxon>Acidithiobacillaceae</taxon>
        <taxon>Acidithiobacillus</taxon>
    </lineage>
</organism>
<sequence length="191" mass="21820">MTIPVTHYADVRVTGDGVPQIVGTLIGRLHGFMESKGVKLGVAFPKYKAGERPKIGEVIRLFGDRDVLDALLDDWEGDERERWMCGRVKETPECERWALYQRVALPSRFHGVKRARFPDYAKERAMKKREKALEDLKELPFFFVRSQSGNTHFPFTVEKRIVKDASAETVQGKVNAYGFSTKSPFVPLPEF</sequence>
<protein>
    <submittedName>
        <fullName evidence="1">Type I-F CRISPR-associated endoribonuclease Cas6/Csy4</fullName>
    </submittedName>
</protein>
<name>A0ABS5ZYT9_9PROT</name>
<dbReference type="NCBIfam" id="TIGR02563">
    <property type="entry name" value="cas_Csy4"/>
    <property type="match status" value="1"/>
</dbReference>
<gene>
    <name evidence="1" type="primary">cas6f</name>
    <name evidence="1" type="ORF">HAP95_09015</name>
</gene>